<sequence length="449" mass="48553">MTQGIVHKELPPEFVDQARAALNKVVESDVLASSPRLRQFLTYVVEETLSGYGDEIRGKAIAVEVYGRRLDGDGGGLGLVRVEAGRLRRLLREYYEGEGAGDDIRILIPTGGYKPTLTAVHPPPRIVPEEPGPQTTEAGHKHSGSRKWMVALGALFVALIASVFFATDLRPALTQNATDNSSAKLAALRERSMPSVQATNLAEQTRGMFFPLFDLKRQEIALTSFRHAIDLDPDLPSGYAGAAQILALLAYLSDDPTRASELLAEASSMAESALERGPTDGWAKATMGWTLAVSGDTEAALRRARIAVDLSPEDGHVLDLVGITAIISNDPILAAEVSDPERPRFGSGRFGANSIWGTSQLMLQNYPACIEAFSMAAERGLPVSAPSLMMLATAQHENGELAAARAAIDEMHQTWPGFPANKVASRFFEHAPETRSRVLETLEAYKPKR</sequence>
<dbReference type="RefSeq" id="WP_386074000.1">
    <property type="nucleotide sequence ID" value="NZ_JBHTJT010000008.1"/>
</dbReference>
<feature type="transmembrane region" description="Helical" evidence="2">
    <location>
        <begin position="148"/>
        <end position="166"/>
    </location>
</feature>
<evidence type="ECO:0000256" key="1">
    <source>
        <dbReference type="SAM" id="MobiDB-lite"/>
    </source>
</evidence>
<name>A0ABW3INI4_9RHOB</name>
<keyword evidence="2" id="KW-0472">Membrane</keyword>
<evidence type="ECO:0000313" key="3">
    <source>
        <dbReference type="EMBL" id="MFD0979676.1"/>
    </source>
</evidence>
<evidence type="ECO:0000256" key="2">
    <source>
        <dbReference type="SAM" id="Phobius"/>
    </source>
</evidence>
<dbReference type="EMBL" id="JBHTJT010000008">
    <property type="protein sequence ID" value="MFD0979676.1"/>
    <property type="molecule type" value="Genomic_DNA"/>
</dbReference>
<comment type="caution">
    <text evidence="3">The sequence shown here is derived from an EMBL/GenBank/DDBJ whole genome shotgun (WGS) entry which is preliminary data.</text>
</comment>
<reference evidence="4" key="1">
    <citation type="journal article" date="2019" name="Int. J. Syst. Evol. Microbiol.">
        <title>The Global Catalogue of Microorganisms (GCM) 10K type strain sequencing project: providing services to taxonomists for standard genome sequencing and annotation.</title>
        <authorList>
            <consortium name="The Broad Institute Genomics Platform"/>
            <consortium name="The Broad Institute Genome Sequencing Center for Infectious Disease"/>
            <person name="Wu L."/>
            <person name="Ma J."/>
        </authorList>
    </citation>
    <scope>NUCLEOTIDE SEQUENCE [LARGE SCALE GENOMIC DNA]</scope>
    <source>
        <strain evidence="4">CCUG 60524</strain>
    </source>
</reference>
<dbReference type="InterPro" id="IPR011990">
    <property type="entry name" value="TPR-like_helical_dom_sf"/>
</dbReference>
<evidence type="ECO:0000313" key="4">
    <source>
        <dbReference type="Proteomes" id="UP001597108"/>
    </source>
</evidence>
<feature type="region of interest" description="Disordered" evidence="1">
    <location>
        <begin position="119"/>
        <end position="142"/>
    </location>
</feature>
<keyword evidence="4" id="KW-1185">Reference proteome</keyword>
<protein>
    <recommendedName>
        <fullName evidence="5">Tetratricopeptide repeat protein</fullName>
    </recommendedName>
</protein>
<keyword evidence="2" id="KW-1133">Transmembrane helix</keyword>
<organism evidence="3 4">
    <name type="scientific">Tropicimonas aquimaris</name>
    <dbReference type="NCBI Taxonomy" id="914152"/>
    <lineage>
        <taxon>Bacteria</taxon>
        <taxon>Pseudomonadati</taxon>
        <taxon>Pseudomonadota</taxon>
        <taxon>Alphaproteobacteria</taxon>
        <taxon>Rhodobacterales</taxon>
        <taxon>Roseobacteraceae</taxon>
        <taxon>Tropicimonas</taxon>
    </lineage>
</organism>
<evidence type="ECO:0008006" key="5">
    <source>
        <dbReference type="Google" id="ProtNLM"/>
    </source>
</evidence>
<keyword evidence="2" id="KW-0812">Transmembrane</keyword>
<dbReference type="Gene3D" id="1.25.40.10">
    <property type="entry name" value="Tetratricopeptide repeat domain"/>
    <property type="match status" value="1"/>
</dbReference>
<proteinExistence type="predicted"/>
<accession>A0ABW3INI4</accession>
<dbReference type="Proteomes" id="UP001597108">
    <property type="component" value="Unassembled WGS sequence"/>
</dbReference>
<gene>
    <name evidence="3" type="ORF">ACFQ2S_08430</name>
</gene>
<dbReference type="SUPFAM" id="SSF48452">
    <property type="entry name" value="TPR-like"/>
    <property type="match status" value="1"/>
</dbReference>